<dbReference type="PANTHER" id="PTHR12197">
    <property type="entry name" value="HISTONE-LYSINE N-METHYLTRANSFERASE SMYD"/>
    <property type="match status" value="1"/>
</dbReference>
<dbReference type="Pfam" id="PF01753">
    <property type="entry name" value="zf-MYND"/>
    <property type="match status" value="1"/>
</dbReference>
<dbReference type="PANTHER" id="PTHR12197:SF251">
    <property type="entry name" value="EG:BACR7C10.4 PROTEIN"/>
    <property type="match status" value="1"/>
</dbReference>
<dbReference type="RefSeq" id="XP_035321162.1">
    <property type="nucleotide sequence ID" value="XM_035469467.1"/>
</dbReference>
<dbReference type="Gene3D" id="1.10.220.160">
    <property type="match status" value="1"/>
</dbReference>
<gene>
    <name evidence="8" type="ORF">GMORB2_7502</name>
</gene>
<evidence type="ECO:0000256" key="5">
    <source>
        <dbReference type="SAM" id="MobiDB-lite"/>
    </source>
</evidence>
<sequence length="574" mass="61650">MSAASAAVEVRPSPTKGRALVSTRTVAPGATILITSPPLLLPSLSHATTVCTYCLRTGGTGSLRACTRCQSARYCGADCQRAHWKAAHSRECKPLAEVHGAGRGDLPTPVRLLMQVLLGVGDTSSKSKAKGKGREKVEGGAEGEESTRVKDGLADLESHVEAWRSGAQWPDVEMMATAACAYAGLETDDDNIKKACEIMCKIQTNAFNWADPDMGQVAVFIEPTLAMMNHSCMPNAMIQLIGRNIVLRAETHIQAGDEIEISYTDYTRPRSSRRHALETYNFQCRCLRCTDDLNVYQACAASPRTDINGMSVAPDVANVAAHPAVTNKAGRADAARAISEEATAQCDSIVKSSTPTPQTSMLRARYLACEPLVSLDLWAVSPLPQLVVDIAVLHADRQDWPAALATACLAATACDAYRYKPPFNPIRVKGLFLVAKLLSNTAASGAAIDYDDDAHGGGSAGTRAVGGPAVDRKLRETLRYIDQVSLCQILLIMVLQLAPQGGLARQWELTRDAYDMLQDIGQLPGREGETSLIRTWAANPRDAQSEAFFKFAVVDPMKGLSELGMEVLKGEFGS</sequence>
<dbReference type="Pfam" id="PF00856">
    <property type="entry name" value="SET"/>
    <property type="match status" value="1"/>
</dbReference>
<accession>A0A9P5D468</accession>
<dbReference type="SUPFAM" id="SSF144232">
    <property type="entry name" value="HIT/MYND zinc finger-like"/>
    <property type="match status" value="1"/>
</dbReference>
<feature type="domain" description="MYND-type" evidence="7">
    <location>
        <begin position="51"/>
        <end position="92"/>
    </location>
</feature>
<dbReference type="OrthoDB" id="265717at2759"/>
<evidence type="ECO:0000256" key="2">
    <source>
        <dbReference type="ARBA" id="ARBA00022771"/>
    </source>
</evidence>
<comment type="caution">
    <text evidence="8">The sequence shown here is derived from an EMBL/GenBank/DDBJ whole genome shotgun (WGS) entry which is preliminary data.</text>
</comment>
<keyword evidence="3" id="KW-0862">Zinc</keyword>
<evidence type="ECO:0000313" key="8">
    <source>
        <dbReference type="EMBL" id="KAF4122510.1"/>
    </source>
</evidence>
<reference evidence="8" key="1">
    <citation type="submission" date="2020-03" db="EMBL/GenBank/DDBJ databases">
        <title>Site-based positive gene gene selection in Geosmithia morbida across the United States reveals a broad range of putative effectors and factors for local host and environmental adapation.</title>
        <authorList>
            <person name="Onufrak A."/>
            <person name="Murdoch R.W."/>
            <person name="Gazis R."/>
            <person name="Huff M."/>
            <person name="Staton M."/>
            <person name="Klingeman W."/>
            <person name="Hadziabdic D."/>
        </authorList>
    </citation>
    <scope>NUCLEOTIDE SEQUENCE</scope>
    <source>
        <strain evidence="8">1262</strain>
    </source>
</reference>
<dbReference type="GO" id="GO:0005634">
    <property type="term" value="C:nucleus"/>
    <property type="evidence" value="ECO:0007669"/>
    <property type="project" value="TreeGrafter"/>
</dbReference>
<evidence type="ECO:0000259" key="7">
    <source>
        <dbReference type="PROSITE" id="PS50865"/>
    </source>
</evidence>
<feature type="compositionally biased region" description="Basic and acidic residues" evidence="5">
    <location>
        <begin position="132"/>
        <end position="147"/>
    </location>
</feature>
<dbReference type="InterPro" id="IPR050869">
    <property type="entry name" value="H3K4_H4K5_MeTrfase"/>
</dbReference>
<dbReference type="PROSITE" id="PS50280">
    <property type="entry name" value="SET"/>
    <property type="match status" value="1"/>
</dbReference>
<dbReference type="GO" id="GO:0008270">
    <property type="term" value="F:zinc ion binding"/>
    <property type="evidence" value="ECO:0007669"/>
    <property type="project" value="UniProtKB-KW"/>
</dbReference>
<dbReference type="SUPFAM" id="SSF82199">
    <property type="entry name" value="SET domain"/>
    <property type="match status" value="1"/>
</dbReference>
<dbReference type="SMART" id="SM00317">
    <property type="entry name" value="SET"/>
    <property type="match status" value="1"/>
</dbReference>
<dbReference type="AlphaFoldDB" id="A0A9P5D468"/>
<organism evidence="8 9">
    <name type="scientific">Geosmithia morbida</name>
    <dbReference type="NCBI Taxonomy" id="1094350"/>
    <lineage>
        <taxon>Eukaryota</taxon>
        <taxon>Fungi</taxon>
        <taxon>Dikarya</taxon>
        <taxon>Ascomycota</taxon>
        <taxon>Pezizomycotina</taxon>
        <taxon>Sordariomycetes</taxon>
        <taxon>Hypocreomycetidae</taxon>
        <taxon>Hypocreales</taxon>
        <taxon>Bionectriaceae</taxon>
        <taxon>Geosmithia</taxon>
    </lineage>
</organism>
<dbReference type="Gene3D" id="6.10.140.2220">
    <property type="match status" value="1"/>
</dbReference>
<dbReference type="GeneID" id="55973725"/>
<protein>
    <submittedName>
        <fullName evidence="8">[histone H3]-lysine4/36 N-trimethyltransferase SMYD</fullName>
    </submittedName>
</protein>
<proteinExistence type="predicted"/>
<evidence type="ECO:0000256" key="3">
    <source>
        <dbReference type="ARBA" id="ARBA00022833"/>
    </source>
</evidence>
<dbReference type="Proteomes" id="UP000749293">
    <property type="component" value="Unassembled WGS sequence"/>
</dbReference>
<name>A0A9P5D468_9HYPO</name>
<feature type="non-terminal residue" evidence="8">
    <location>
        <position position="1"/>
    </location>
</feature>
<feature type="region of interest" description="Disordered" evidence="5">
    <location>
        <begin position="123"/>
        <end position="147"/>
    </location>
</feature>
<dbReference type="EMBL" id="JAANYQ010000009">
    <property type="protein sequence ID" value="KAF4122510.1"/>
    <property type="molecule type" value="Genomic_DNA"/>
</dbReference>
<keyword evidence="2 4" id="KW-0863">Zinc-finger</keyword>
<feature type="domain" description="SET" evidence="6">
    <location>
        <begin position="6"/>
        <end position="264"/>
    </location>
</feature>
<evidence type="ECO:0000259" key="6">
    <source>
        <dbReference type="PROSITE" id="PS50280"/>
    </source>
</evidence>
<dbReference type="PROSITE" id="PS50865">
    <property type="entry name" value="ZF_MYND_2"/>
    <property type="match status" value="1"/>
</dbReference>
<evidence type="ECO:0000256" key="4">
    <source>
        <dbReference type="PROSITE-ProRule" id="PRU00134"/>
    </source>
</evidence>
<keyword evidence="9" id="KW-1185">Reference proteome</keyword>
<evidence type="ECO:0000313" key="9">
    <source>
        <dbReference type="Proteomes" id="UP000749293"/>
    </source>
</evidence>
<dbReference type="InterPro" id="IPR001214">
    <property type="entry name" value="SET_dom"/>
</dbReference>
<keyword evidence="1" id="KW-0479">Metal-binding</keyword>
<dbReference type="Gene3D" id="2.170.270.10">
    <property type="entry name" value="SET domain"/>
    <property type="match status" value="1"/>
</dbReference>
<evidence type="ECO:0000256" key="1">
    <source>
        <dbReference type="ARBA" id="ARBA00022723"/>
    </source>
</evidence>
<dbReference type="InterPro" id="IPR002893">
    <property type="entry name" value="Znf_MYND"/>
</dbReference>
<dbReference type="InterPro" id="IPR046341">
    <property type="entry name" value="SET_dom_sf"/>
</dbReference>